<dbReference type="Pfam" id="PF04715">
    <property type="entry name" value="Anth_synt_I_N"/>
    <property type="match status" value="1"/>
</dbReference>
<evidence type="ECO:0000256" key="12">
    <source>
        <dbReference type="ARBA" id="ARBA00023239"/>
    </source>
</evidence>
<dbReference type="InterPro" id="IPR005801">
    <property type="entry name" value="ADC_synthase"/>
</dbReference>
<dbReference type="InterPro" id="IPR006805">
    <property type="entry name" value="Anth_synth_I_N"/>
</dbReference>
<reference evidence="18 19" key="1">
    <citation type="journal article" date="2023" name="ISME J.">
        <title>Cultivation and genomic characterization of novel and ubiquitous marine nitrite-oxidizing bacteria from the Nitrospirales.</title>
        <authorList>
            <person name="Mueller A.J."/>
            <person name="Daebeler A."/>
            <person name="Herbold C.W."/>
            <person name="Kirkegaard R.H."/>
            <person name="Daims H."/>
        </authorList>
    </citation>
    <scope>NUCLEOTIDE SEQUENCE [LARGE SCALE GENOMIC DNA]</scope>
    <source>
        <strain evidence="18 19">EB</strain>
    </source>
</reference>
<evidence type="ECO:0000256" key="1">
    <source>
        <dbReference type="ARBA" id="ARBA00001946"/>
    </source>
</evidence>
<dbReference type="Proteomes" id="UP001250932">
    <property type="component" value="Unassembled WGS sequence"/>
</dbReference>
<organism evidence="18 19">
    <name type="scientific">Candidatus Nitronereus thalassa</name>
    <dbReference type="NCBI Taxonomy" id="3020898"/>
    <lineage>
        <taxon>Bacteria</taxon>
        <taxon>Pseudomonadati</taxon>
        <taxon>Nitrospirota</taxon>
        <taxon>Nitrospiria</taxon>
        <taxon>Nitrospirales</taxon>
        <taxon>Nitrospiraceae</taxon>
        <taxon>Candidatus Nitronereus</taxon>
    </lineage>
</organism>
<comment type="function">
    <text evidence="13 15">Part of a heterotetrameric complex that catalyzes the two-step biosynthesis of anthranilate, an intermediate in the biosynthesis of L-tryptophan. In the first step, the glutamine-binding beta subunit (TrpG) of anthranilate synthase (AS) provides the glutamine amidotransferase activity which generates ammonia as a substrate that, along with chorismate, is used in the second step, catalyzed by the large alpha subunit of AS (TrpE) to produce anthranilate. In the absence of TrpG, TrpE can synthesize anthranilate directly from chorismate and high concentrations of ammonia.</text>
</comment>
<evidence type="ECO:0000256" key="15">
    <source>
        <dbReference type="RuleBase" id="RU364045"/>
    </source>
</evidence>
<dbReference type="SUPFAM" id="SSF56322">
    <property type="entry name" value="ADC synthase"/>
    <property type="match status" value="1"/>
</dbReference>
<dbReference type="Gene3D" id="3.60.120.10">
    <property type="entry name" value="Anthranilate synthase"/>
    <property type="match status" value="1"/>
</dbReference>
<evidence type="ECO:0000256" key="9">
    <source>
        <dbReference type="ARBA" id="ARBA00022822"/>
    </source>
</evidence>
<evidence type="ECO:0000259" key="17">
    <source>
        <dbReference type="Pfam" id="PF04715"/>
    </source>
</evidence>
<keyword evidence="8 15" id="KW-0479">Metal-binding</keyword>
<evidence type="ECO:0000256" key="2">
    <source>
        <dbReference type="ARBA" id="ARBA00004873"/>
    </source>
</evidence>
<dbReference type="PRINTS" id="PR00095">
    <property type="entry name" value="ANTSNTHASEI"/>
</dbReference>
<dbReference type="EC" id="4.1.3.27" evidence="5 15"/>
<comment type="subunit">
    <text evidence="4 15">Heterotetramer consisting of two non-identical subunits: a beta subunit (TrpG) and a large alpha subunit (TrpE).</text>
</comment>
<proteinExistence type="inferred from homology"/>
<evidence type="ECO:0000256" key="11">
    <source>
        <dbReference type="ARBA" id="ARBA00023141"/>
    </source>
</evidence>
<comment type="similarity">
    <text evidence="3 15">Belongs to the anthranilate synthase component I family.</text>
</comment>
<evidence type="ECO:0000313" key="19">
    <source>
        <dbReference type="Proteomes" id="UP001250932"/>
    </source>
</evidence>
<protein>
    <recommendedName>
        <fullName evidence="6 15">Anthranilate synthase component 1</fullName>
        <ecNumber evidence="5 15">4.1.3.27</ecNumber>
    </recommendedName>
</protein>
<comment type="caution">
    <text evidence="18">The sequence shown here is derived from an EMBL/GenBank/DDBJ whole genome shotgun (WGS) entry which is preliminary data.</text>
</comment>
<dbReference type="PANTHER" id="PTHR11236">
    <property type="entry name" value="AMINOBENZOATE/ANTHRANILATE SYNTHASE"/>
    <property type="match status" value="1"/>
</dbReference>
<dbReference type="InterPro" id="IPR019999">
    <property type="entry name" value="Anth_synth_I-like"/>
</dbReference>
<keyword evidence="10 15" id="KW-0460">Magnesium</keyword>
<keyword evidence="19" id="KW-1185">Reference proteome</keyword>
<evidence type="ECO:0000256" key="6">
    <source>
        <dbReference type="ARBA" id="ARBA00020653"/>
    </source>
</evidence>
<evidence type="ECO:0000256" key="14">
    <source>
        <dbReference type="ARBA" id="ARBA00047683"/>
    </source>
</evidence>
<gene>
    <name evidence="15 18" type="primary">trpE</name>
    <name evidence="18" type="ORF">PPG34_03190</name>
</gene>
<keyword evidence="7 15" id="KW-0028">Amino-acid biosynthesis</keyword>
<evidence type="ECO:0000256" key="13">
    <source>
        <dbReference type="ARBA" id="ARBA00025634"/>
    </source>
</evidence>
<dbReference type="NCBIfam" id="TIGR00564">
    <property type="entry name" value="trpE_most"/>
    <property type="match status" value="1"/>
</dbReference>
<dbReference type="InterPro" id="IPR005256">
    <property type="entry name" value="Anth_synth_I_PabB"/>
</dbReference>
<accession>A0ABU3K4P2</accession>
<name>A0ABU3K4P2_9BACT</name>
<keyword evidence="9 15" id="KW-0822">Tryptophan biosynthesis</keyword>
<evidence type="ECO:0000313" key="18">
    <source>
        <dbReference type="EMBL" id="MDT7041338.1"/>
    </source>
</evidence>
<dbReference type="Pfam" id="PF00425">
    <property type="entry name" value="Chorismate_bind"/>
    <property type="match status" value="1"/>
</dbReference>
<keyword evidence="12 15" id="KW-0456">Lyase</keyword>
<feature type="domain" description="Chorismate-utilising enzyme C-terminal" evidence="16">
    <location>
        <begin position="230"/>
        <end position="482"/>
    </location>
</feature>
<evidence type="ECO:0000256" key="4">
    <source>
        <dbReference type="ARBA" id="ARBA00011575"/>
    </source>
</evidence>
<dbReference type="RefSeq" id="WP_313831693.1">
    <property type="nucleotide sequence ID" value="NZ_JAQOUE010000001.1"/>
</dbReference>
<evidence type="ECO:0000256" key="5">
    <source>
        <dbReference type="ARBA" id="ARBA00012266"/>
    </source>
</evidence>
<sequence length="498" mass="55389">MKKPCYSVGFDDFCQLATQGNLVPVYREILADLETPVSAFSKINTGDTAFLFESIEGGENWARYSFLGSSVTQVIWEEKGKLMTQKGRKIQSQPFGTNPLQHVQEMLKEFQPVSVPGLPRFVGGAVGYLGYDVVRYFEPIPSRPKDSEYLPLMAFMLTDTLLVFDNVAHTIKVVANAPIASHAKSALKKTYSDATAKIEKIIAKLRKPLSRCSPTHRSQPVKFTSNMTQPTFEKMVRRTKEYIQAGDIVQAVVSQRWKTKIRTTPLEIYRALRVINPSPYMFYLRIAGVELVGSSPEILVRCEEDQIVVRPIAGTRKRGATSSQDQALAEELLADEKERAEHVMLVDLGRNDVGRVAKYQTVTLDPFMTVERYSHVMHIVSQVTGTLLPDHTAYDVMEACFPAGTVSGAPKIRAMQIIEELEPTKRGPYAGAVGYFSFSGNMDTCINIRTIVIKGNQAFVQAGAGIVADSDPTTEYEETCNKARAMMRGIEMAEQGLE</sequence>
<dbReference type="GO" id="GO:0004049">
    <property type="term" value="F:anthranilate synthase activity"/>
    <property type="evidence" value="ECO:0007669"/>
    <property type="project" value="UniProtKB-EC"/>
</dbReference>
<evidence type="ECO:0000256" key="8">
    <source>
        <dbReference type="ARBA" id="ARBA00022723"/>
    </source>
</evidence>
<evidence type="ECO:0000256" key="10">
    <source>
        <dbReference type="ARBA" id="ARBA00022842"/>
    </source>
</evidence>
<evidence type="ECO:0000256" key="7">
    <source>
        <dbReference type="ARBA" id="ARBA00022605"/>
    </source>
</evidence>
<feature type="domain" description="Anthranilate synthase component I N-terminal" evidence="17">
    <location>
        <begin position="32"/>
        <end position="171"/>
    </location>
</feature>
<dbReference type="PANTHER" id="PTHR11236:SF48">
    <property type="entry name" value="ISOCHORISMATE SYNTHASE MENF"/>
    <property type="match status" value="1"/>
</dbReference>
<comment type="cofactor">
    <cofactor evidence="1 15">
        <name>Mg(2+)</name>
        <dbReference type="ChEBI" id="CHEBI:18420"/>
    </cofactor>
</comment>
<evidence type="ECO:0000256" key="3">
    <source>
        <dbReference type="ARBA" id="ARBA00009562"/>
    </source>
</evidence>
<comment type="catalytic activity">
    <reaction evidence="14 15">
        <text>chorismate + L-glutamine = anthranilate + pyruvate + L-glutamate + H(+)</text>
        <dbReference type="Rhea" id="RHEA:21732"/>
        <dbReference type="ChEBI" id="CHEBI:15361"/>
        <dbReference type="ChEBI" id="CHEBI:15378"/>
        <dbReference type="ChEBI" id="CHEBI:16567"/>
        <dbReference type="ChEBI" id="CHEBI:29748"/>
        <dbReference type="ChEBI" id="CHEBI:29985"/>
        <dbReference type="ChEBI" id="CHEBI:58359"/>
        <dbReference type="EC" id="4.1.3.27"/>
    </reaction>
</comment>
<dbReference type="EMBL" id="JAQOUE010000001">
    <property type="protein sequence ID" value="MDT7041338.1"/>
    <property type="molecule type" value="Genomic_DNA"/>
</dbReference>
<evidence type="ECO:0000259" key="16">
    <source>
        <dbReference type="Pfam" id="PF00425"/>
    </source>
</evidence>
<comment type="pathway">
    <text evidence="2 15">Amino-acid biosynthesis; L-tryptophan biosynthesis; L-tryptophan from chorismate: step 1/5.</text>
</comment>
<keyword evidence="11 15" id="KW-0057">Aromatic amino acid biosynthesis</keyword>
<dbReference type="InterPro" id="IPR015890">
    <property type="entry name" value="Chorismate_C"/>
</dbReference>